<feature type="region of interest" description="Disordered" evidence="4">
    <location>
        <begin position="220"/>
        <end position="240"/>
    </location>
</feature>
<dbReference type="SUPFAM" id="SSF51230">
    <property type="entry name" value="Single hybrid motif"/>
    <property type="match status" value="1"/>
</dbReference>
<proteinExistence type="inferred from homology"/>
<dbReference type="InterPro" id="IPR000089">
    <property type="entry name" value="Biotin_lipoyl"/>
</dbReference>
<dbReference type="CDD" id="cd06849">
    <property type="entry name" value="lipoyl_domain"/>
    <property type="match status" value="1"/>
</dbReference>
<dbReference type="Gene3D" id="4.10.320.10">
    <property type="entry name" value="E3-binding domain"/>
    <property type="match status" value="1"/>
</dbReference>
<dbReference type="PANTHER" id="PTHR23151">
    <property type="entry name" value="DIHYDROLIPOAMIDE ACETYL/SUCCINYL-TRANSFERASE-RELATED"/>
    <property type="match status" value="1"/>
</dbReference>
<dbReference type="SUPFAM" id="SSF47005">
    <property type="entry name" value="Peripheral subunit-binding domain of 2-oxo acid dehydrogenase complex"/>
    <property type="match status" value="1"/>
</dbReference>
<evidence type="ECO:0000259" key="6">
    <source>
        <dbReference type="PROSITE" id="PS51826"/>
    </source>
</evidence>
<dbReference type="InterPro" id="IPR003016">
    <property type="entry name" value="2-oxoA_DH_lipoyl-BS"/>
</dbReference>
<comment type="caution">
    <text evidence="7">The sequence shown here is derived from an EMBL/GenBank/DDBJ whole genome shotgun (WGS) entry which is preliminary data.</text>
</comment>
<protein>
    <submittedName>
        <fullName evidence="7">Single hybrid motif-containing protein</fullName>
    </submittedName>
</protein>
<dbReference type="OrthoDB" id="537444at2759"/>
<dbReference type="AlphaFoldDB" id="A0A8K0XPR8"/>
<feature type="region of interest" description="Disordered" evidence="4">
    <location>
        <begin position="278"/>
        <end position="297"/>
    </location>
</feature>
<dbReference type="Proteomes" id="UP000813824">
    <property type="component" value="Unassembled WGS sequence"/>
</dbReference>
<dbReference type="GO" id="GO:0004742">
    <property type="term" value="F:dihydrolipoyllysine-residue acetyltransferase activity"/>
    <property type="evidence" value="ECO:0007669"/>
    <property type="project" value="TreeGrafter"/>
</dbReference>
<name>A0A8K0XPR8_9AGAR</name>
<dbReference type="InterPro" id="IPR036625">
    <property type="entry name" value="E3-bd_dom_sf"/>
</dbReference>
<evidence type="ECO:0000256" key="4">
    <source>
        <dbReference type="SAM" id="MobiDB-lite"/>
    </source>
</evidence>
<dbReference type="InterPro" id="IPR004167">
    <property type="entry name" value="PSBD"/>
</dbReference>
<sequence length="307" mass="32103">MSACRAAARISCNAGARRMLHASATRRAVTQLQMPALSPTMTQGGVSIWKKKEGESFSTGDVLLEIETDKATLDLDAQEDGILAKILVPEGAKNIAVGSPIALLAEEGDDLSNLEIPKEALTKSAPEPQQQSPPPSSAVTEPTPAHSEAHAHPKSSRPLFPSVLRLLTENGISEADKIKGTGVRGMITKGDVLTFLGKASGPLGTYQALLDKEAKEKAAGAKATGGGAKVEKKPEPLDGPSLRRAIVTSMLDASIKARNPPPPKTRLDFDAVLADYLPKSCPPPSSPAPLPIPTKTPGTASYLDGLF</sequence>
<evidence type="ECO:0000256" key="2">
    <source>
        <dbReference type="ARBA" id="ARBA00022823"/>
    </source>
</evidence>
<dbReference type="PROSITE" id="PS00189">
    <property type="entry name" value="LIPOYL"/>
    <property type="match status" value="1"/>
</dbReference>
<dbReference type="Pfam" id="PF02817">
    <property type="entry name" value="E3_binding"/>
    <property type="match status" value="1"/>
</dbReference>
<feature type="region of interest" description="Disordered" evidence="4">
    <location>
        <begin position="122"/>
        <end position="158"/>
    </location>
</feature>
<feature type="domain" description="Peripheral subunit-binding (PSBD)" evidence="6">
    <location>
        <begin position="158"/>
        <end position="196"/>
    </location>
</feature>
<dbReference type="Pfam" id="PF00364">
    <property type="entry name" value="Biotin_lipoyl"/>
    <property type="match status" value="1"/>
</dbReference>
<dbReference type="FunFam" id="2.40.50.100:FF:000010">
    <property type="entry name" value="Acetyltransferase component of pyruvate dehydrogenase complex"/>
    <property type="match status" value="1"/>
</dbReference>
<keyword evidence="8" id="KW-1185">Reference proteome</keyword>
<dbReference type="PROSITE" id="PS50968">
    <property type="entry name" value="BIOTINYL_LIPOYL"/>
    <property type="match status" value="1"/>
</dbReference>
<evidence type="ECO:0000256" key="1">
    <source>
        <dbReference type="ARBA" id="ARBA00007317"/>
    </source>
</evidence>
<evidence type="ECO:0000259" key="5">
    <source>
        <dbReference type="PROSITE" id="PS50968"/>
    </source>
</evidence>
<keyword evidence="2" id="KW-0450">Lipoyl</keyword>
<dbReference type="EMBL" id="JAEVFJ010000016">
    <property type="protein sequence ID" value="KAH8100257.1"/>
    <property type="molecule type" value="Genomic_DNA"/>
</dbReference>
<dbReference type="InterPro" id="IPR045257">
    <property type="entry name" value="E2/Pdx1"/>
</dbReference>
<evidence type="ECO:0000256" key="3">
    <source>
        <dbReference type="ARBA" id="ARBA00022946"/>
    </source>
</evidence>
<feature type="domain" description="Lipoyl-binding" evidence="5">
    <location>
        <begin position="29"/>
        <end position="105"/>
    </location>
</feature>
<dbReference type="PROSITE" id="PS51826">
    <property type="entry name" value="PSBD"/>
    <property type="match status" value="1"/>
</dbReference>
<reference evidence="7" key="1">
    <citation type="journal article" date="2021" name="New Phytol.">
        <title>Evolutionary innovations through gain and loss of genes in the ectomycorrhizal Boletales.</title>
        <authorList>
            <person name="Wu G."/>
            <person name="Miyauchi S."/>
            <person name="Morin E."/>
            <person name="Kuo A."/>
            <person name="Drula E."/>
            <person name="Varga T."/>
            <person name="Kohler A."/>
            <person name="Feng B."/>
            <person name="Cao Y."/>
            <person name="Lipzen A."/>
            <person name="Daum C."/>
            <person name="Hundley H."/>
            <person name="Pangilinan J."/>
            <person name="Johnson J."/>
            <person name="Barry K."/>
            <person name="LaButti K."/>
            <person name="Ng V."/>
            <person name="Ahrendt S."/>
            <person name="Min B."/>
            <person name="Choi I.G."/>
            <person name="Park H."/>
            <person name="Plett J.M."/>
            <person name="Magnuson J."/>
            <person name="Spatafora J.W."/>
            <person name="Nagy L.G."/>
            <person name="Henrissat B."/>
            <person name="Grigoriev I.V."/>
            <person name="Yang Z.L."/>
            <person name="Xu J."/>
            <person name="Martin F.M."/>
        </authorList>
    </citation>
    <scope>NUCLEOTIDE SEQUENCE</scope>
    <source>
        <strain evidence="7">KKN 215</strain>
    </source>
</reference>
<keyword evidence="3" id="KW-0809">Transit peptide</keyword>
<dbReference type="GO" id="GO:0045254">
    <property type="term" value="C:pyruvate dehydrogenase complex"/>
    <property type="evidence" value="ECO:0007669"/>
    <property type="project" value="InterPro"/>
</dbReference>
<dbReference type="PANTHER" id="PTHR23151:SF82">
    <property type="entry name" value="PYRUVATE DEHYDROGENASE COMPLEX PROTEIN X COMPONENT, MITOCHONDRIAL"/>
    <property type="match status" value="1"/>
</dbReference>
<accession>A0A8K0XPR8</accession>
<comment type="similarity">
    <text evidence="1">Belongs to the 2-oxoacid dehydrogenase family.</text>
</comment>
<organism evidence="7 8">
    <name type="scientific">Cristinia sonorae</name>
    <dbReference type="NCBI Taxonomy" id="1940300"/>
    <lineage>
        <taxon>Eukaryota</taxon>
        <taxon>Fungi</taxon>
        <taxon>Dikarya</taxon>
        <taxon>Basidiomycota</taxon>
        <taxon>Agaricomycotina</taxon>
        <taxon>Agaricomycetes</taxon>
        <taxon>Agaricomycetidae</taxon>
        <taxon>Agaricales</taxon>
        <taxon>Pleurotineae</taxon>
        <taxon>Stephanosporaceae</taxon>
        <taxon>Cristinia</taxon>
    </lineage>
</organism>
<dbReference type="GO" id="GO:0006086">
    <property type="term" value="P:pyruvate decarboxylation to acetyl-CoA"/>
    <property type="evidence" value="ECO:0007669"/>
    <property type="project" value="InterPro"/>
</dbReference>
<evidence type="ECO:0000313" key="7">
    <source>
        <dbReference type="EMBL" id="KAH8100257.1"/>
    </source>
</evidence>
<gene>
    <name evidence="7" type="ORF">BXZ70DRAFT_1023816</name>
</gene>
<feature type="compositionally biased region" description="Pro residues" evidence="4">
    <location>
        <begin position="280"/>
        <end position="294"/>
    </location>
</feature>
<evidence type="ECO:0000313" key="8">
    <source>
        <dbReference type="Proteomes" id="UP000813824"/>
    </source>
</evidence>
<dbReference type="Gene3D" id="2.40.50.100">
    <property type="match status" value="1"/>
</dbReference>
<dbReference type="InterPro" id="IPR011053">
    <property type="entry name" value="Single_hybrid_motif"/>
</dbReference>